<comment type="caution">
    <text evidence="2">The sequence shown here is derived from an EMBL/GenBank/DDBJ whole genome shotgun (WGS) entry which is preliminary data.</text>
</comment>
<evidence type="ECO:0000313" key="2">
    <source>
        <dbReference type="EMBL" id="KAG5565481.1"/>
    </source>
</evidence>
<evidence type="ECO:0000313" key="3">
    <source>
        <dbReference type="Proteomes" id="UP000823749"/>
    </source>
</evidence>
<name>A0AAV6LMZ6_9ERIC</name>
<gene>
    <name evidence="2" type="ORF">RHGRI_001389</name>
</gene>
<evidence type="ECO:0000256" key="1">
    <source>
        <dbReference type="SAM" id="MobiDB-lite"/>
    </source>
</evidence>
<dbReference type="EMBL" id="JACTNZ010000001">
    <property type="protein sequence ID" value="KAG5565481.1"/>
    <property type="molecule type" value="Genomic_DNA"/>
</dbReference>
<feature type="region of interest" description="Disordered" evidence="1">
    <location>
        <begin position="1"/>
        <end position="34"/>
    </location>
</feature>
<organism evidence="2 3">
    <name type="scientific">Rhododendron griersonianum</name>
    <dbReference type="NCBI Taxonomy" id="479676"/>
    <lineage>
        <taxon>Eukaryota</taxon>
        <taxon>Viridiplantae</taxon>
        <taxon>Streptophyta</taxon>
        <taxon>Embryophyta</taxon>
        <taxon>Tracheophyta</taxon>
        <taxon>Spermatophyta</taxon>
        <taxon>Magnoliopsida</taxon>
        <taxon>eudicotyledons</taxon>
        <taxon>Gunneridae</taxon>
        <taxon>Pentapetalae</taxon>
        <taxon>asterids</taxon>
        <taxon>Ericales</taxon>
        <taxon>Ericaceae</taxon>
        <taxon>Ericoideae</taxon>
        <taxon>Rhodoreae</taxon>
        <taxon>Rhododendron</taxon>
    </lineage>
</organism>
<protein>
    <submittedName>
        <fullName evidence="2">Uncharacterized protein</fullName>
    </submittedName>
</protein>
<dbReference type="Proteomes" id="UP000823749">
    <property type="component" value="Chromosome 1"/>
</dbReference>
<accession>A0AAV6LMZ6</accession>
<dbReference type="AlphaFoldDB" id="A0AAV6LMZ6"/>
<proteinExistence type="predicted"/>
<reference evidence="2" key="1">
    <citation type="submission" date="2020-08" db="EMBL/GenBank/DDBJ databases">
        <title>Plant Genome Project.</title>
        <authorList>
            <person name="Zhang R.-G."/>
        </authorList>
    </citation>
    <scope>NUCLEOTIDE SEQUENCE</scope>
    <source>
        <strain evidence="2">WSP0</strain>
        <tissue evidence="2">Leaf</tissue>
    </source>
</reference>
<keyword evidence="3" id="KW-1185">Reference proteome</keyword>
<sequence length="77" mass="9164">MDCQGSLRSSLGPGNHGMLNRNAGLGSGNRGRNRLKNRLGRRWNIRQLYIKRRNWSRWRWSRRNKKIKDGQKMKTLD</sequence>